<reference evidence="3" key="2">
    <citation type="submission" date="2013-04" db="EMBL/GenBank/DDBJ databases">
        <title>Genomic mechanisms accounting for the adaptation to parasitism in nematode-trapping fungi.</title>
        <authorList>
            <person name="Ahren D.G."/>
        </authorList>
    </citation>
    <scope>NUCLEOTIDE SEQUENCE [LARGE SCALE GENOMIC DNA]</scope>
    <source>
        <strain evidence="3">CBS 200.50</strain>
    </source>
</reference>
<dbReference type="OrthoDB" id="2101715at2759"/>
<dbReference type="OMA" id="IDDQTWF"/>
<comment type="caution">
    <text evidence="2">The sequence shown here is derived from an EMBL/GenBank/DDBJ whole genome shotgun (WGS) entry which is preliminary data.</text>
</comment>
<protein>
    <recommendedName>
        <fullName evidence="4">Methyltransferase domain-containing protein</fullName>
    </recommendedName>
</protein>
<evidence type="ECO:0008006" key="4">
    <source>
        <dbReference type="Google" id="ProtNLM"/>
    </source>
</evidence>
<dbReference type="HOGENOM" id="CLU_058251_0_0_1"/>
<feature type="transmembrane region" description="Helical" evidence="1">
    <location>
        <begin position="200"/>
        <end position="220"/>
    </location>
</feature>
<gene>
    <name evidence="2" type="ORF">H072_2964</name>
</gene>
<reference evidence="2 3" key="1">
    <citation type="journal article" date="2013" name="PLoS Genet.">
        <title>Genomic mechanisms accounting for the adaptation to parasitism in nematode-trapping fungi.</title>
        <authorList>
            <person name="Meerupati T."/>
            <person name="Andersson K.M."/>
            <person name="Friman E."/>
            <person name="Kumar D."/>
            <person name="Tunlid A."/>
            <person name="Ahren D."/>
        </authorList>
    </citation>
    <scope>NUCLEOTIDE SEQUENCE [LARGE SCALE GENOMIC DNA]</scope>
    <source>
        <strain evidence="2 3">CBS 200.50</strain>
    </source>
</reference>
<accession>S8BU93</accession>
<name>S8BU93_DACHA</name>
<dbReference type="AlphaFoldDB" id="S8BU93"/>
<organism evidence="2 3">
    <name type="scientific">Dactylellina haptotyla (strain CBS 200.50)</name>
    <name type="common">Nematode-trapping fungus</name>
    <name type="synonym">Monacrosporium haptotylum</name>
    <dbReference type="NCBI Taxonomy" id="1284197"/>
    <lineage>
        <taxon>Eukaryota</taxon>
        <taxon>Fungi</taxon>
        <taxon>Dikarya</taxon>
        <taxon>Ascomycota</taxon>
        <taxon>Pezizomycotina</taxon>
        <taxon>Orbiliomycetes</taxon>
        <taxon>Orbiliales</taxon>
        <taxon>Orbiliaceae</taxon>
        <taxon>Dactylellina</taxon>
    </lineage>
</organism>
<keyword evidence="3" id="KW-1185">Reference proteome</keyword>
<keyword evidence="1" id="KW-0472">Membrane</keyword>
<keyword evidence="1" id="KW-1133">Transmembrane helix</keyword>
<evidence type="ECO:0000313" key="3">
    <source>
        <dbReference type="Proteomes" id="UP000015100"/>
    </source>
</evidence>
<evidence type="ECO:0000313" key="2">
    <source>
        <dbReference type="EMBL" id="EPS43048.1"/>
    </source>
</evidence>
<dbReference type="Proteomes" id="UP000015100">
    <property type="component" value="Unassembled WGS sequence"/>
</dbReference>
<evidence type="ECO:0000256" key="1">
    <source>
        <dbReference type="SAM" id="Phobius"/>
    </source>
</evidence>
<proteinExistence type="predicted"/>
<keyword evidence="1" id="KW-0812">Transmembrane</keyword>
<dbReference type="eggNOG" id="ENOG502S9JB">
    <property type="taxonomic scope" value="Eukaryota"/>
</dbReference>
<sequence>MNYVIGPRLHLFEIDDQTWFPQYLREKIQVCLTFCWTVSFPGFNIPRVSGSPGPSASSSLAKVLRKELGTSLSSYTFIDFCAGAGGPTPVVEKHLNRQLVKEGLEPVNFVLTDLYPNPEAWKKIQAQSEAFRWIAQPVDAGNAPKKEILLGDDGAKGKKVFRMFNLAFHHFDDEGAKRILKDAVNGSDAIGIFEIQSRTLSGFLSVAAIGPLLTFLSPFHGPFWNFGHIFFTYVIPILPFVMVFDGYMSALRTRTPQEILDLIATLPEKDRAGWEWKWGRQGFAKPVGDINYFIGIKNPSGSGSTNTM</sequence>
<feature type="transmembrane region" description="Helical" evidence="1">
    <location>
        <begin position="226"/>
        <end position="244"/>
    </location>
</feature>
<dbReference type="EMBL" id="AQGS01000090">
    <property type="protein sequence ID" value="EPS43048.1"/>
    <property type="molecule type" value="Genomic_DNA"/>
</dbReference>
<dbReference type="STRING" id="1284197.S8BU93"/>